<protein>
    <submittedName>
        <fullName evidence="2">Uncharacterized protein</fullName>
    </submittedName>
</protein>
<evidence type="ECO:0000313" key="3">
    <source>
        <dbReference type="Proteomes" id="UP001362999"/>
    </source>
</evidence>
<reference evidence="2 3" key="1">
    <citation type="journal article" date="2024" name="J Genomics">
        <title>Draft genome sequencing and assembly of Favolaschia claudopus CIRM-BRFM 2984 isolated from oak limbs.</title>
        <authorList>
            <person name="Navarro D."/>
            <person name="Drula E."/>
            <person name="Chaduli D."/>
            <person name="Cazenave R."/>
            <person name="Ahrendt S."/>
            <person name="Wang J."/>
            <person name="Lipzen A."/>
            <person name="Daum C."/>
            <person name="Barry K."/>
            <person name="Grigoriev I.V."/>
            <person name="Favel A."/>
            <person name="Rosso M.N."/>
            <person name="Martin F."/>
        </authorList>
    </citation>
    <scope>NUCLEOTIDE SEQUENCE [LARGE SCALE GENOMIC DNA]</scope>
    <source>
        <strain evidence="2 3">CIRM-BRFM 2984</strain>
    </source>
</reference>
<keyword evidence="3" id="KW-1185">Reference proteome</keyword>
<proteinExistence type="predicted"/>
<dbReference type="Proteomes" id="UP001362999">
    <property type="component" value="Unassembled WGS sequence"/>
</dbReference>
<feature type="compositionally biased region" description="Low complexity" evidence="1">
    <location>
        <begin position="8"/>
        <end position="22"/>
    </location>
</feature>
<evidence type="ECO:0000313" key="2">
    <source>
        <dbReference type="EMBL" id="KAK6969026.1"/>
    </source>
</evidence>
<comment type="caution">
    <text evidence="2">The sequence shown here is derived from an EMBL/GenBank/DDBJ whole genome shotgun (WGS) entry which is preliminary data.</text>
</comment>
<gene>
    <name evidence="2" type="ORF">R3P38DRAFT_804232</name>
</gene>
<feature type="region of interest" description="Disordered" evidence="1">
    <location>
        <begin position="1"/>
        <end position="22"/>
    </location>
</feature>
<evidence type="ECO:0000256" key="1">
    <source>
        <dbReference type="SAM" id="MobiDB-lite"/>
    </source>
</evidence>
<accession>A0AAV9Z2G1</accession>
<sequence length="190" mass="21591">MSFPPPTTTLRSTSFTSSRHSSPLQTAAATPWTHATIFEARAGHSVHDYYEILSLRPLVLHPLLRDDLGKRIRRLPACAPIHFCKNWLTHRHPPGSSCCCFWRGWRHRFYFISLCGRIVKGKGMGEQHRWLVGADAVLQYDLLFKLFSSPATTSTYQVGSYIANRRTRVVTPAFFSSIRASLVVCSRSRI</sequence>
<dbReference type="EMBL" id="JAWWNJ010000235">
    <property type="protein sequence ID" value="KAK6969026.1"/>
    <property type="molecule type" value="Genomic_DNA"/>
</dbReference>
<organism evidence="2 3">
    <name type="scientific">Favolaschia claudopus</name>
    <dbReference type="NCBI Taxonomy" id="2862362"/>
    <lineage>
        <taxon>Eukaryota</taxon>
        <taxon>Fungi</taxon>
        <taxon>Dikarya</taxon>
        <taxon>Basidiomycota</taxon>
        <taxon>Agaricomycotina</taxon>
        <taxon>Agaricomycetes</taxon>
        <taxon>Agaricomycetidae</taxon>
        <taxon>Agaricales</taxon>
        <taxon>Marasmiineae</taxon>
        <taxon>Mycenaceae</taxon>
        <taxon>Favolaschia</taxon>
    </lineage>
</organism>
<dbReference type="AlphaFoldDB" id="A0AAV9Z2G1"/>
<name>A0AAV9Z2G1_9AGAR</name>